<organism evidence="1 2">
    <name type="scientific">Smallanthus sonchifolius</name>
    <dbReference type="NCBI Taxonomy" id="185202"/>
    <lineage>
        <taxon>Eukaryota</taxon>
        <taxon>Viridiplantae</taxon>
        <taxon>Streptophyta</taxon>
        <taxon>Embryophyta</taxon>
        <taxon>Tracheophyta</taxon>
        <taxon>Spermatophyta</taxon>
        <taxon>Magnoliopsida</taxon>
        <taxon>eudicotyledons</taxon>
        <taxon>Gunneridae</taxon>
        <taxon>Pentapetalae</taxon>
        <taxon>asterids</taxon>
        <taxon>campanulids</taxon>
        <taxon>Asterales</taxon>
        <taxon>Asteraceae</taxon>
        <taxon>Asteroideae</taxon>
        <taxon>Heliantheae alliance</taxon>
        <taxon>Millerieae</taxon>
        <taxon>Smallanthus</taxon>
    </lineage>
</organism>
<reference evidence="1 2" key="2">
    <citation type="journal article" date="2022" name="Mol. Ecol. Resour.">
        <title>The genomes of chicory, endive, great burdock and yacon provide insights into Asteraceae paleo-polyploidization history and plant inulin production.</title>
        <authorList>
            <person name="Fan W."/>
            <person name="Wang S."/>
            <person name="Wang H."/>
            <person name="Wang A."/>
            <person name="Jiang F."/>
            <person name="Liu H."/>
            <person name="Zhao H."/>
            <person name="Xu D."/>
            <person name="Zhang Y."/>
        </authorList>
    </citation>
    <scope>NUCLEOTIDE SEQUENCE [LARGE SCALE GENOMIC DNA]</scope>
    <source>
        <strain evidence="2">cv. Yunnan</strain>
        <tissue evidence="1">Leaves</tissue>
    </source>
</reference>
<evidence type="ECO:0000313" key="2">
    <source>
        <dbReference type="Proteomes" id="UP001056120"/>
    </source>
</evidence>
<dbReference type="Proteomes" id="UP001056120">
    <property type="component" value="Linkage Group LG18"/>
</dbReference>
<sequence length="278" mass="31295">MGRRSIQEQGLDLCAGDVTIRGNRAQYASFTIPYLSAEIYMLVHAAHEWNQTLWTFLKPFTTTLWFTLGCACIFTGIALACLEYRAGNPQFASPYYKQLVMVMWFPISTFFFHEGKSLLPLNSYEEFRNALSDGSVKAVIAQLPYIDIFLAKYGSKCMKVGPIHQEAGIAFALPIGSELLEFFSRAVINVTESEIMTEMKRKYLGFATTDISQPNQALPQSIDVQCFIGLFILMGVVTLTAITVSEISFMRRNNKIGIEEELKEQATTSEKVQIKIQD</sequence>
<reference evidence="2" key="1">
    <citation type="journal article" date="2022" name="Mol. Ecol. Resour.">
        <title>The genomes of chicory, endive, great burdock and yacon provide insights into Asteraceae palaeo-polyploidization history and plant inulin production.</title>
        <authorList>
            <person name="Fan W."/>
            <person name="Wang S."/>
            <person name="Wang H."/>
            <person name="Wang A."/>
            <person name="Jiang F."/>
            <person name="Liu H."/>
            <person name="Zhao H."/>
            <person name="Xu D."/>
            <person name="Zhang Y."/>
        </authorList>
    </citation>
    <scope>NUCLEOTIDE SEQUENCE [LARGE SCALE GENOMIC DNA]</scope>
    <source>
        <strain evidence="2">cv. Yunnan</strain>
    </source>
</reference>
<name>A0ACB9E7K3_9ASTR</name>
<accession>A0ACB9E7K3</accession>
<comment type="caution">
    <text evidence="1">The sequence shown here is derived from an EMBL/GenBank/DDBJ whole genome shotgun (WGS) entry which is preliminary data.</text>
</comment>
<protein>
    <submittedName>
        <fullName evidence="1">Uncharacterized protein</fullName>
    </submittedName>
</protein>
<dbReference type="EMBL" id="CM042035">
    <property type="protein sequence ID" value="KAI3754588.1"/>
    <property type="molecule type" value="Genomic_DNA"/>
</dbReference>
<gene>
    <name evidence="1" type="ORF">L1987_54375</name>
</gene>
<evidence type="ECO:0000313" key="1">
    <source>
        <dbReference type="EMBL" id="KAI3754588.1"/>
    </source>
</evidence>
<keyword evidence="2" id="KW-1185">Reference proteome</keyword>
<proteinExistence type="predicted"/>